<keyword evidence="1" id="KW-1185">Reference proteome</keyword>
<name>A0A0N5A9G2_9BILA</name>
<protein>
    <submittedName>
        <fullName evidence="2">AraC family transcriptional regulator</fullName>
    </submittedName>
</protein>
<dbReference type="Proteomes" id="UP000046393">
    <property type="component" value="Unplaced"/>
</dbReference>
<dbReference type="WBParaSite" id="SMUV_0000073901-mRNA-1">
    <property type="protein sequence ID" value="SMUV_0000073901-mRNA-1"/>
    <property type="gene ID" value="SMUV_0000073901"/>
</dbReference>
<dbReference type="AlphaFoldDB" id="A0A0N5A9G2"/>
<accession>A0A0N5A9G2</accession>
<evidence type="ECO:0000313" key="1">
    <source>
        <dbReference type="Proteomes" id="UP000046393"/>
    </source>
</evidence>
<proteinExistence type="predicted"/>
<sequence>MQKILECIVGSSAIGGQVGLFLHESVVPFDNAFIDNATSRSFTLPDQDSYVVGAFCSGLCLCTATDLCYRMNNDDSAVFFYPVCRKNGDCTFLAQIRSDSEKAALVEIKSRAKSFGYISQFFNETDFYNLLTPHIYLPVTSVACGKCITDKCQ</sequence>
<organism evidence="1 2">
    <name type="scientific">Syphacia muris</name>
    <dbReference type="NCBI Taxonomy" id="451379"/>
    <lineage>
        <taxon>Eukaryota</taxon>
        <taxon>Metazoa</taxon>
        <taxon>Ecdysozoa</taxon>
        <taxon>Nematoda</taxon>
        <taxon>Chromadorea</taxon>
        <taxon>Rhabditida</taxon>
        <taxon>Spirurina</taxon>
        <taxon>Oxyuridomorpha</taxon>
        <taxon>Oxyuroidea</taxon>
        <taxon>Oxyuridae</taxon>
        <taxon>Syphacia</taxon>
    </lineage>
</organism>
<reference evidence="2" key="1">
    <citation type="submission" date="2017-02" db="UniProtKB">
        <authorList>
            <consortium name="WormBaseParasite"/>
        </authorList>
    </citation>
    <scope>IDENTIFICATION</scope>
</reference>
<evidence type="ECO:0000313" key="2">
    <source>
        <dbReference type="WBParaSite" id="SMUV_0000073901-mRNA-1"/>
    </source>
</evidence>